<dbReference type="HOGENOM" id="CLU_003073_0_0_1"/>
<dbReference type="SMART" id="SM00320">
    <property type="entry name" value="WD40"/>
    <property type="match status" value="6"/>
</dbReference>
<dbReference type="Gene3D" id="2.130.10.10">
    <property type="entry name" value="YVTN repeat-like/Quinoprotein amine dehydrogenase"/>
    <property type="match status" value="3"/>
</dbReference>
<dbReference type="PROSITE" id="PS51718">
    <property type="entry name" value="G_DYNAMIN_2"/>
    <property type="match status" value="1"/>
</dbReference>
<dbReference type="eggNOG" id="KOG0446">
    <property type="taxonomic scope" value="Eukaryota"/>
</dbReference>
<feature type="domain" description="Dynamin-type G" evidence="6">
    <location>
        <begin position="44"/>
        <end position="350"/>
    </location>
</feature>
<dbReference type="Pfam" id="PF00400">
    <property type="entry name" value="WD40"/>
    <property type="match status" value="3"/>
</dbReference>
<keyword evidence="1 3" id="KW-0853">WD repeat</keyword>
<evidence type="ECO:0000256" key="4">
    <source>
        <dbReference type="SAM" id="Coils"/>
    </source>
</evidence>
<dbReference type="InterPro" id="IPR015943">
    <property type="entry name" value="WD40/YVTN_repeat-like_dom_sf"/>
</dbReference>
<evidence type="ECO:0000259" key="6">
    <source>
        <dbReference type="PROSITE" id="PS51718"/>
    </source>
</evidence>
<dbReference type="InterPro" id="IPR027417">
    <property type="entry name" value="P-loop_NTPase"/>
</dbReference>
<feature type="compositionally biased region" description="Polar residues" evidence="5">
    <location>
        <begin position="1256"/>
        <end position="1269"/>
    </location>
</feature>
<feature type="coiled-coil region" evidence="4">
    <location>
        <begin position="353"/>
        <end position="387"/>
    </location>
</feature>
<dbReference type="PaxDb" id="65489-OBART12G04720.1"/>
<dbReference type="Gramene" id="OBART12G04720.1">
    <property type="protein sequence ID" value="OBART12G04720.1"/>
    <property type="gene ID" value="OBART12G04720"/>
</dbReference>
<keyword evidence="4" id="KW-0175">Coiled coil</keyword>
<dbReference type="PROSITE" id="PS50294">
    <property type="entry name" value="WD_REPEATS_REGION"/>
    <property type="match status" value="3"/>
</dbReference>
<protein>
    <recommendedName>
        <fullName evidence="6">Dynamin-type G domain-containing protein</fullName>
    </recommendedName>
</protein>
<feature type="compositionally biased region" description="Low complexity" evidence="5">
    <location>
        <begin position="948"/>
        <end position="965"/>
    </location>
</feature>
<dbReference type="GO" id="GO:0003924">
    <property type="term" value="F:GTPase activity"/>
    <property type="evidence" value="ECO:0007669"/>
    <property type="project" value="InterPro"/>
</dbReference>
<keyword evidence="8" id="KW-1185">Reference proteome</keyword>
<dbReference type="PROSITE" id="PS50082">
    <property type="entry name" value="WD_REPEATS_2"/>
    <property type="match status" value="3"/>
</dbReference>
<dbReference type="eggNOG" id="KOG0283">
    <property type="taxonomic scope" value="Eukaryota"/>
</dbReference>
<dbReference type="GO" id="GO:0005737">
    <property type="term" value="C:cytoplasm"/>
    <property type="evidence" value="ECO:0007669"/>
    <property type="project" value="UniProtKB-ARBA"/>
</dbReference>
<evidence type="ECO:0000256" key="3">
    <source>
        <dbReference type="PROSITE-ProRule" id="PRU00221"/>
    </source>
</evidence>
<dbReference type="PANTHER" id="PTHR14221">
    <property type="entry name" value="WD REPEAT DOMAIN 44"/>
    <property type="match status" value="1"/>
</dbReference>
<feature type="compositionally biased region" description="Basic and acidic residues" evidence="5">
    <location>
        <begin position="692"/>
        <end position="705"/>
    </location>
</feature>
<feature type="region of interest" description="Disordered" evidence="5">
    <location>
        <begin position="769"/>
        <end position="788"/>
    </location>
</feature>
<dbReference type="InterPro" id="IPR001401">
    <property type="entry name" value="Dynamin_GTPase"/>
</dbReference>
<feature type="region of interest" description="Disordered" evidence="5">
    <location>
        <begin position="804"/>
        <end position="873"/>
    </location>
</feature>
<evidence type="ECO:0000313" key="8">
    <source>
        <dbReference type="Proteomes" id="UP000026960"/>
    </source>
</evidence>
<dbReference type="STRING" id="65489.A0A0D3HS18"/>
<evidence type="ECO:0000256" key="1">
    <source>
        <dbReference type="ARBA" id="ARBA00022574"/>
    </source>
</evidence>
<feature type="repeat" description="WD" evidence="3">
    <location>
        <begin position="1039"/>
        <end position="1073"/>
    </location>
</feature>
<dbReference type="SMART" id="SM00053">
    <property type="entry name" value="DYNc"/>
    <property type="match status" value="1"/>
</dbReference>
<dbReference type="InterPro" id="IPR022812">
    <property type="entry name" value="Dynamin"/>
</dbReference>
<proteinExistence type="predicted"/>
<dbReference type="InterPro" id="IPR045063">
    <property type="entry name" value="Dynamin_N"/>
</dbReference>
<dbReference type="InterPro" id="IPR040324">
    <property type="entry name" value="WDR44/Dgr2"/>
</dbReference>
<keyword evidence="2" id="KW-0677">Repeat</keyword>
<reference evidence="7" key="2">
    <citation type="submission" date="2015-03" db="UniProtKB">
        <authorList>
            <consortium name="EnsemblPlants"/>
        </authorList>
    </citation>
    <scope>IDENTIFICATION</scope>
</reference>
<name>A0A0D3HS18_9ORYZ</name>
<feature type="region of interest" description="Disordered" evidence="5">
    <location>
        <begin position="1253"/>
        <end position="1278"/>
    </location>
</feature>
<dbReference type="InterPro" id="IPR001680">
    <property type="entry name" value="WD40_rpt"/>
</dbReference>
<evidence type="ECO:0000313" key="7">
    <source>
        <dbReference type="EnsemblPlants" id="OBART12G04720.1"/>
    </source>
</evidence>
<dbReference type="InterPro" id="IPR036322">
    <property type="entry name" value="WD40_repeat_dom_sf"/>
</dbReference>
<accession>A0A0D3HS18</accession>
<sequence length="1319" mass="146151">MATPPESLSPAAAAVEDDWEEARGLLYEAYNELQGLAAELGGAAAPAPAVVVVGHQTDGKSALVEALMGFQFNHVGGGTKTRRPVALHLRFNPRCHAPRCRLLAGSGAGDDEDEEAGVAGRAMPLADIQAYIEAENMRLENDPSQFSEKEIIIRIEYKHCPNLTIIDTPGLILPAPGRKNRVLQSQACAVETLVRAKIKHKETIILCLEDCSDWSNATTRRVVMQVDPDLARTVLVSTKLDTKILQFARASDVEVFLHPPTCVLDGSLLGDYPFFTSVPSGRVGSCHEAVFRSNEEFKKAISLRELEDVASLEDKLGRGLTKEEKNRIGVSNLRLFLEELLRKRYIESVPLIIPLLEKEHRGATRKLREVNQEISDLDEAKMKEKARLFHDSFLSKLSLLLKGMVVAPPDRFGETLINERINGGTFTGSENFLIPNKLMPNAGMRLYGGAQYHRAMAEFRLVVGSIKCPPITREEIVNACGVEDIHDGTNYSRTACVLAVAKARDTFEPYLHQVIIHNEETDSDICFSVGEFQQKDGENCSSHDVLVKRVKAAFDRFAESTEQSCRERCMEDLVSTTRYVTWSLHNKFNCFLLMPIVDKLPALLREDLESAFEDDLDSIFDVTQLRHSLGQRKRDLEIELKRTKRLKEKFAEINKKLNSLQVRQYYPTPPLSLPRKPWWLAPRIGHRQERGVVDDMTGGDKDHRRGGSGGGKETFLRSLDRVPSGLHIDADFPSDDDDDDDDEEVRVSFASTMGDHKMYSFRHHQAAVLEEEEEEDDDEFSKYDMDEDMSIQERRRRLHQGLGLASSRDLALRRHSTRKRMVDIPRSVSKMPPLPSGNSKSTTSTTTSSAGANATSSSSSSASSTERLKVHQSGKSCKELTGLYMCQEIMAHEGSIWSIKFSTDGRWLASAGEDHVVRIWQVVEANSPACLPNDGHSGPLPPHPPGAAPADGTSSSSTPALSQLSKKSVKGKSGRDTLPEHLVVPDKVFALADQPACVLEGHQDDVLDLTWSKTDQLLSSSMDKTVRLWDTTTKACLKVFAHNDYVTCIQFNPVDDRFFISGSLDAKVRLWSIPDRQVVDWTDLNEMVTAASYTPDGQGAIIGSHKGSCRFYKTTDCKLDQEAQIDIETKKRKSQAKKITGFQLLKFKSLARTWPNCSSWPWPWTPQFAPGNPSEVLVTSADSQIRVFDGVTMVQKFRGFKNTSSQISAAYTSDGRYVVCPSEDSHVYLWRAPSRRQGGVSCTDDVCSMPAKSGELGSSGTPLTHSGQLGSPAPGSGKGGADGNAWGLVVVTASLQGEIRVYQNFGMPFRIRGQGNLFY</sequence>
<dbReference type="PRINTS" id="PR00195">
    <property type="entry name" value="DYNAMIN"/>
</dbReference>
<dbReference type="PANTHER" id="PTHR14221:SF35">
    <property type="entry name" value="OS12G0178633 PROTEIN"/>
    <property type="match status" value="1"/>
</dbReference>
<dbReference type="SUPFAM" id="SSF50978">
    <property type="entry name" value="WD40 repeat-like"/>
    <property type="match status" value="1"/>
</dbReference>
<dbReference type="InterPro" id="IPR020472">
    <property type="entry name" value="WD40_PAC1"/>
</dbReference>
<feature type="coiled-coil region" evidence="4">
    <location>
        <begin position="633"/>
        <end position="663"/>
    </location>
</feature>
<feature type="region of interest" description="Disordered" evidence="5">
    <location>
        <begin position="692"/>
        <end position="716"/>
    </location>
</feature>
<evidence type="ECO:0000256" key="5">
    <source>
        <dbReference type="SAM" id="MobiDB-lite"/>
    </source>
</evidence>
<dbReference type="Gene3D" id="3.40.50.300">
    <property type="entry name" value="P-loop containing nucleotide triphosphate hydrolases"/>
    <property type="match status" value="1"/>
</dbReference>
<evidence type="ECO:0000256" key="2">
    <source>
        <dbReference type="ARBA" id="ARBA00022737"/>
    </source>
</evidence>
<dbReference type="InterPro" id="IPR019775">
    <property type="entry name" value="WD40_repeat_CS"/>
</dbReference>
<dbReference type="GO" id="GO:0005525">
    <property type="term" value="F:GTP binding"/>
    <property type="evidence" value="ECO:0007669"/>
    <property type="project" value="InterPro"/>
</dbReference>
<dbReference type="PRINTS" id="PR00320">
    <property type="entry name" value="GPROTEINBRPT"/>
</dbReference>
<reference evidence="7" key="1">
    <citation type="journal article" date="2009" name="Rice">
        <title>De Novo Next Generation Sequencing of Plant Genomes.</title>
        <authorList>
            <person name="Rounsley S."/>
            <person name="Marri P.R."/>
            <person name="Yu Y."/>
            <person name="He R."/>
            <person name="Sisneros N."/>
            <person name="Goicoechea J.L."/>
            <person name="Lee S.J."/>
            <person name="Angelova A."/>
            <person name="Kudrna D."/>
            <person name="Luo M."/>
            <person name="Affourtit J."/>
            <person name="Desany B."/>
            <person name="Knight J."/>
            <person name="Niazi F."/>
            <person name="Egholm M."/>
            <person name="Wing R.A."/>
        </authorList>
    </citation>
    <scope>NUCLEOTIDE SEQUENCE [LARGE SCALE GENOMIC DNA]</scope>
    <source>
        <strain evidence="7">cv. IRGC 105608</strain>
    </source>
</reference>
<feature type="compositionally biased region" description="Low complexity" evidence="5">
    <location>
        <begin position="836"/>
        <end position="865"/>
    </location>
</feature>
<dbReference type="InterPro" id="IPR030381">
    <property type="entry name" value="G_DYNAMIN_dom"/>
</dbReference>
<dbReference type="Pfam" id="PF00350">
    <property type="entry name" value="Dynamin_N"/>
    <property type="match status" value="1"/>
</dbReference>
<dbReference type="PROSITE" id="PS00678">
    <property type="entry name" value="WD_REPEATS_1"/>
    <property type="match status" value="1"/>
</dbReference>
<feature type="repeat" description="WD" evidence="3">
    <location>
        <begin position="889"/>
        <end position="922"/>
    </location>
</feature>
<dbReference type="FunFam" id="3.40.50.300:FF:001281">
    <property type="entry name" value="Dynamin-like protein ARC5"/>
    <property type="match status" value="1"/>
</dbReference>
<dbReference type="Proteomes" id="UP000026960">
    <property type="component" value="Chromosome 12"/>
</dbReference>
<dbReference type="EnsemblPlants" id="OBART12G04720.1">
    <property type="protein sequence ID" value="OBART12G04720.1"/>
    <property type="gene ID" value="OBART12G04720"/>
</dbReference>
<dbReference type="SUPFAM" id="SSF52540">
    <property type="entry name" value="P-loop containing nucleoside triphosphate hydrolases"/>
    <property type="match status" value="1"/>
</dbReference>
<feature type="repeat" description="WD" evidence="3">
    <location>
        <begin position="999"/>
        <end position="1039"/>
    </location>
</feature>
<organism evidence="7">
    <name type="scientific">Oryza barthii</name>
    <dbReference type="NCBI Taxonomy" id="65489"/>
    <lineage>
        <taxon>Eukaryota</taxon>
        <taxon>Viridiplantae</taxon>
        <taxon>Streptophyta</taxon>
        <taxon>Embryophyta</taxon>
        <taxon>Tracheophyta</taxon>
        <taxon>Spermatophyta</taxon>
        <taxon>Magnoliopsida</taxon>
        <taxon>Liliopsida</taxon>
        <taxon>Poales</taxon>
        <taxon>Poaceae</taxon>
        <taxon>BOP clade</taxon>
        <taxon>Oryzoideae</taxon>
        <taxon>Oryzeae</taxon>
        <taxon>Oryzinae</taxon>
        <taxon>Oryza</taxon>
    </lineage>
</organism>
<feature type="region of interest" description="Disordered" evidence="5">
    <location>
        <begin position="930"/>
        <end position="978"/>
    </location>
</feature>
<dbReference type="CDD" id="cd08771">
    <property type="entry name" value="DLP_1"/>
    <property type="match status" value="1"/>
</dbReference>